<dbReference type="InterPro" id="IPR000719">
    <property type="entry name" value="Prot_kinase_dom"/>
</dbReference>
<dbReference type="GO" id="GO:0034727">
    <property type="term" value="P:piecemeal microautophagy of the nucleus"/>
    <property type="evidence" value="ECO:0007669"/>
    <property type="project" value="TreeGrafter"/>
</dbReference>
<dbReference type="GO" id="GO:0042594">
    <property type="term" value="P:response to starvation"/>
    <property type="evidence" value="ECO:0007669"/>
    <property type="project" value="TreeGrafter"/>
</dbReference>
<feature type="region of interest" description="Disordered" evidence="18">
    <location>
        <begin position="462"/>
        <end position="504"/>
    </location>
</feature>
<dbReference type="Pfam" id="PF12063">
    <property type="entry name" value="ATG1-like_MIT1"/>
    <property type="match status" value="1"/>
</dbReference>
<dbReference type="SMART" id="SM00220">
    <property type="entry name" value="S_TKc"/>
    <property type="match status" value="1"/>
</dbReference>
<gene>
    <name evidence="20" type="ORF">BRENAR_LOCUS4187</name>
</gene>
<dbReference type="GO" id="GO:0030447">
    <property type="term" value="P:filamentous growth"/>
    <property type="evidence" value="ECO:0007669"/>
    <property type="project" value="UniProtKB-ARBA"/>
</dbReference>
<dbReference type="PROSITE" id="PS00108">
    <property type="entry name" value="PROTEIN_KINASE_ST"/>
    <property type="match status" value="1"/>
</dbReference>
<dbReference type="Pfam" id="PF00069">
    <property type="entry name" value="Pkinase"/>
    <property type="match status" value="1"/>
</dbReference>
<dbReference type="GO" id="GO:0015031">
    <property type="term" value="P:protein transport"/>
    <property type="evidence" value="ECO:0007669"/>
    <property type="project" value="UniProtKB-KW"/>
</dbReference>
<dbReference type="GO" id="GO:0004674">
    <property type="term" value="F:protein serine/threonine kinase activity"/>
    <property type="evidence" value="ECO:0007669"/>
    <property type="project" value="UniProtKB-EC"/>
</dbReference>
<dbReference type="InterPro" id="IPR008271">
    <property type="entry name" value="Ser/Thr_kinase_AS"/>
</dbReference>
<dbReference type="SUPFAM" id="SSF56112">
    <property type="entry name" value="Protein kinase-like (PK-like)"/>
    <property type="match status" value="1"/>
</dbReference>
<dbReference type="GO" id="GO:0005524">
    <property type="term" value="F:ATP binding"/>
    <property type="evidence" value="ECO:0007669"/>
    <property type="project" value="UniProtKB-UniRule"/>
</dbReference>
<keyword evidence="8" id="KW-0808">Transferase</keyword>
<dbReference type="Gene3D" id="1.10.510.10">
    <property type="entry name" value="Transferase(Phosphotransferase) domain 1"/>
    <property type="match status" value="1"/>
</dbReference>
<dbReference type="PROSITE" id="PS00107">
    <property type="entry name" value="PROTEIN_KINASE_ATP"/>
    <property type="match status" value="1"/>
</dbReference>
<feature type="binding site" evidence="17">
    <location>
        <position position="44"/>
    </location>
    <ligand>
        <name>ATP</name>
        <dbReference type="ChEBI" id="CHEBI:30616"/>
    </ligand>
</feature>
<dbReference type="InterPro" id="IPR017441">
    <property type="entry name" value="Protein_kinase_ATP_BS"/>
</dbReference>
<evidence type="ECO:0000256" key="7">
    <source>
        <dbReference type="ARBA" id="ARBA00022490"/>
    </source>
</evidence>
<evidence type="ECO:0000256" key="9">
    <source>
        <dbReference type="ARBA" id="ARBA00022741"/>
    </source>
</evidence>
<dbReference type="PROSITE" id="PS50011">
    <property type="entry name" value="PROTEIN_KINASE_DOM"/>
    <property type="match status" value="1"/>
</dbReference>
<evidence type="ECO:0000313" key="21">
    <source>
        <dbReference type="Proteomes" id="UP000290900"/>
    </source>
</evidence>
<dbReference type="Proteomes" id="UP000290900">
    <property type="component" value="Unassembled WGS sequence"/>
</dbReference>
<dbReference type="GO" id="GO:0005829">
    <property type="term" value="C:cytosol"/>
    <property type="evidence" value="ECO:0007669"/>
    <property type="project" value="TreeGrafter"/>
</dbReference>
<evidence type="ECO:0000256" key="12">
    <source>
        <dbReference type="ARBA" id="ARBA00022927"/>
    </source>
</evidence>
<evidence type="ECO:0000256" key="6">
    <source>
        <dbReference type="ARBA" id="ARBA00022448"/>
    </source>
</evidence>
<dbReference type="GO" id="GO:0000422">
    <property type="term" value="P:autophagy of mitochondrion"/>
    <property type="evidence" value="ECO:0007669"/>
    <property type="project" value="TreeGrafter"/>
</dbReference>
<evidence type="ECO:0000256" key="10">
    <source>
        <dbReference type="ARBA" id="ARBA00022777"/>
    </source>
</evidence>
<comment type="similarity">
    <text evidence="16">Belongs to the protein kinase superfamily. Ser/Thr protein kinase family. APG1/unc-51/ULK1 subfamily.</text>
</comment>
<feature type="region of interest" description="Disordered" evidence="18">
    <location>
        <begin position="362"/>
        <end position="424"/>
    </location>
</feature>
<feature type="compositionally biased region" description="Low complexity" evidence="18">
    <location>
        <begin position="471"/>
        <end position="486"/>
    </location>
</feature>
<dbReference type="PANTHER" id="PTHR24348:SF22">
    <property type="entry name" value="NON-SPECIFIC SERINE_THREONINE PROTEIN KINASE"/>
    <property type="match status" value="1"/>
</dbReference>
<dbReference type="GO" id="GO:0061709">
    <property type="term" value="P:reticulophagy"/>
    <property type="evidence" value="ECO:0007669"/>
    <property type="project" value="TreeGrafter"/>
</dbReference>
<keyword evidence="12" id="KW-0653">Protein transport</keyword>
<evidence type="ECO:0000256" key="8">
    <source>
        <dbReference type="ARBA" id="ARBA00022679"/>
    </source>
</evidence>
<evidence type="ECO:0000256" key="16">
    <source>
        <dbReference type="ARBA" id="ARBA00060750"/>
    </source>
</evidence>
<keyword evidence="13" id="KW-0072">Autophagy</keyword>
<reference evidence="20 21" key="1">
    <citation type="submission" date="2018-12" db="EMBL/GenBank/DDBJ databases">
        <authorList>
            <person name="Tiukova I."/>
            <person name="Dainat J."/>
        </authorList>
    </citation>
    <scope>NUCLEOTIDE SEQUENCE [LARGE SCALE GENOMIC DNA]</scope>
</reference>
<dbReference type="OrthoDB" id="346907at2759"/>
<evidence type="ECO:0000256" key="13">
    <source>
        <dbReference type="ARBA" id="ARBA00023006"/>
    </source>
</evidence>
<keyword evidence="6" id="KW-0813">Transport</keyword>
<dbReference type="FunCoup" id="A0A448YRC2">
    <property type="interactions" value="105"/>
</dbReference>
<organism evidence="20 21">
    <name type="scientific">Brettanomyces naardenensis</name>
    <name type="common">Yeast</name>
    <dbReference type="NCBI Taxonomy" id="13370"/>
    <lineage>
        <taxon>Eukaryota</taxon>
        <taxon>Fungi</taxon>
        <taxon>Dikarya</taxon>
        <taxon>Ascomycota</taxon>
        <taxon>Saccharomycotina</taxon>
        <taxon>Pichiomycetes</taxon>
        <taxon>Pichiales</taxon>
        <taxon>Pichiaceae</taxon>
        <taxon>Brettanomyces</taxon>
    </lineage>
</organism>
<dbReference type="InterPro" id="IPR022708">
    <property type="entry name" value="Atg1-like_tMIT"/>
</dbReference>
<evidence type="ECO:0000256" key="5">
    <source>
        <dbReference type="ARBA" id="ARBA00019599"/>
    </source>
</evidence>
<evidence type="ECO:0000256" key="4">
    <source>
        <dbReference type="ARBA" id="ARBA00018572"/>
    </source>
</evidence>
<feature type="domain" description="Protein kinase" evidence="19">
    <location>
        <begin position="15"/>
        <end position="311"/>
    </location>
</feature>
<proteinExistence type="inferred from homology"/>
<dbReference type="GO" id="GO:0034045">
    <property type="term" value="C:phagophore assembly site membrane"/>
    <property type="evidence" value="ECO:0007669"/>
    <property type="project" value="TreeGrafter"/>
</dbReference>
<dbReference type="FunFam" id="1.10.510.10:FF:000817">
    <property type="entry name" value="Serine/threonine-protein kinase ATG1"/>
    <property type="match status" value="1"/>
</dbReference>
<evidence type="ECO:0000256" key="17">
    <source>
        <dbReference type="PROSITE-ProRule" id="PRU10141"/>
    </source>
</evidence>
<evidence type="ECO:0000256" key="14">
    <source>
        <dbReference type="ARBA" id="ARBA00023136"/>
    </source>
</evidence>
<name>A0A448YRC2_BRENA</name>
<dbReference type="AlphaFoldDB" id="A0A448YRC2"/>
<dbReference type="InParanoid" id="A0A448YRC2"/>
<comment type="subcellular location">
    <subcellularLocation>
        <location evidence="2">Cytoplasm</location>
    </subcellularLocation>
    <subcellularLocation>
        <location evidence="1">Endomembrane system</location>
    </subcellularLocation>
</comment>
<feature type="region of interest" description="Disordered" evidence="18">
    <location>
        <begin position="559"/>
        <end position="582"/>
    </location>
</feature>
<dbReference type="InterPro" id="IPR048941">
    <property type="entry name" value="ATG1-like_MIT2"/>
</dbReference>
<dbReference type="EMBL" id="CAACVR010000045">
    <property type="protein sequence ID" value="VEU23457.1"/>
    <property type="molecule type" value="Genomic_DNA"/>
</dbReference>
<keyword evidence="7" id="KW-0963">Cytoplasm</keyword>
<evidence type="ECO:0000256" key="18">
    <source>
        <dbReference type="SAM" id="MobiDB-lite"/>
    </source>
</evidence>
<sequence length="821" mass="91596">MSSEQIPTDKIVGNFRIGPEIGRGSFANVYKGYDRRTKQPVAVKSVFRNRLKNQKLIENLEVEISILKNLKNPHIVGLLDCIQTDQHFHLFMEYCSLGDLSYFIKKRDQLAERHPLVRSILERYPPPPKSHGMNEVLVINFIKQLASALKFLRSQNLVHRDIKPQNLLLCPPAHSKEEFESKEYAGLWELPILKIADFGFARFLPSTSMAETLCGSPLYMAPEILRYEKYNAKADLWSVGAVIYEMAVGKPPFRAANHVELLKKIENAKDQIMFPSSAEVPEDIVRLICSLLKADPTERMGFSEFFDDPLVVCAVKREDGPLACSVEDEQLFISEYLPKKTTRKVSVVSGTIKEEREIAEQARLQSIPEREAKKASTANQPSMSKDEIIKSIITKSSPPPSDKNGQLMQNKGSRVSSSKRKSSANNEVVYEKDYVVVEKRTVEVNALADELDKAGSGAVAISPRNDRYIPSGRRYSSSSRSSSNASSHRRPSFTDRKTPISISPTNALSRALGYTSSRLFGSEQRTFRRLSQDSKVEPEKPSSPSSAAKFFEDKILDPISSGSGGASPTSKGPLRPLSNSAGNLEDTEVISQLETLGTMAHAVSLFAEVKFSQLIPMPPSSHSLEALSSKGVDEQLDSLPPIMVKSISEEGVALYVKTLSLLTQAMSVASEWWHQNAFKSTASPRLNELVQWIRLRFNESLEKAEFLRLKLAEASEKSPDFEGIRDAAVAEKMIFDRALEMSRSAAMKELKNEDLVGCELSYSTAIWMLEALLYNEEAVGASKSLEKLDTEDRKTVEMFVDSIGNRLKVLRQKIDLQGVKG</sequence>
<protein>
    <recommendedName>
        <fullName evidence="4">Serine/threonine-protein kinase ATG1</fullName>
        <ecNumber evidence="3">2.7.11.1</ecNumber>
    </recommendedName>
    <alternativeName>
        <fullName evidence="15">Autophagy-related protein 1</fullName>
    </alternativeName>
    <alternativeName>
        <fullName evidence="5">Serine/threonine-protein kinase atg1</fullName>
    </alternativeName>
</protein>
<evidence type="ECO:0000256" key="2">
    <source>
        <dbReference type="ARBA" id="ARBA00004496"/>
    </source>
</evidence>
<evidence type="ECO:0000256" key="15">
    <source>
        <dbReference type="ARBA" id="ARBA00030237"/>
    </source>
</evidence>
<evidence type="ECO:0000259" key="19">
    <source>
        <dbReference type="PROSITE" id="PS50011"/>
    </source>
</evidence>
<keyword evidence="9 17" id="KW-0547">Nucleotide-binding</keyword>
<dbReference type="EC" id="2.7.11.1" evidence="3"/>
<feature type="compositionally biased region" description="Basic and acidic residues" evidence="18">
    <location>
        <begin position="530"/>
        <end position="540"/>
    </location>
</feature>
<dbReference type="STRING" id="13370.A0A448YRC2"/>
<dbReference type="InterPro" id="IPR045269">
    <property type="entry name" value="Atg1-like"/>
</dbReference>
<dbReference type="GO" id="GO:0000045">
    <property type="term" value="P:autophagosome assembly"/>
    <property type="evidence" value="ECO:0007669"/>
    <property type="project" value="TreeGrafter"/>
</dbReference>
<keyword evidence="14" id="KW-0472">Membrane</keyword>
<dbReference type="PANTHER" id="PTHR24348">
    <property type="entry name" value="SERINE/THREONINE-PROTEIN KINASE UNC-51-RELATED"/>
    <property type="match status" value="1"/>
</dbReference>
<evidence type="ECO:0000256" key="3">
    <source>
        <dbReference type="ARBA" id="ARBA00012513"/>
    </source>
</evidence>
<evidence type="ECO:0000256" key="11">
    <source>
        <dbReference type="ARBA" id="ARBA00022840"/>
    </source>
</evidence>
<feature type="region of interest" description="Disordered" evidence="18">
    <location>
        <begin position="525"/>
        <end position="547"/>
    </location>
</feature>
<dbReference type="GO" id="GO:0012505">
    <property type="term" value="C:endomembrane system"/>
    <property type="evidence" value="ECO:0007669"/>
    <property type="project" value="UniProtKB-SubCell"/>
</dbReference>
<dbReference type="GO" id="GO:0005776">
    <property type="term" value="C:autophagosome"/>
    <property type="evidence" value="ECO:0007669"/>
    <property type="project" value="TreeGrafter"/>
</dbReference>
<accession>A0A448YRC2</accession>
<keyword evidence="10" id="KW-0418">Kinase</keyword>
<dbReference type="FunFam" id="3.30.200.20:FF:000042">
    <property type="entry name" value="Aurora kinase A"/>
    <property type="match status" value="1"/>
</dbReference>
<dbReference type="GO" id="GO:0010506">
    <property type="term" value="P:regulation of autophagy"/>
    <property type="evidence" value="ECO:0007669"/>
    <property type="project" value="InterPro"/>
</dbReference>
<dbReference type="InterPro" id="IPR011009">
    <property type="entry name" value="Kinase-like_dom_sf"/>
</dbReference>
<dbReference type="Pfam" id="PF21127">
    <property type="entry name" value="ATG1-like_MIT2"/>
    <property type="match status" value="1"/>
</dbReference>
<evidence type="ECO:0000256" key="1">
    <source>
        <dbReference type="ARBA" id="ARBA00004308"/>
    </source>
</evidence>
<keyword evidence="11 17" id="KW-0067">ATP-binding</keyword>
<evidence type="ECO:0000313" key="20">
    <source>
        <dbReference type="EMBL" id="VEU23457.1"/>
    </source>
</evidence>
<keyword evidence="21" id="KW-1185">Reference proteome</keyword>